<keyword evidence="3 8" id="KW-0547">Nucleotide-binding</keyword>
<name>A0A1H3I9V7_ALLWA</name>
<dbReference type="HAMAP" id="MF_00238">
    <property type="entry name" value="Cytidyl_kinase_type1"/>
    <property type="match status" value="1"/>
</dbReference>
<reference evidence="11" key="1">
    <citation type="submission" date="2016-10" db="EMBL/GenBank/DDBJ databases">
        <authorList>
            <person name="Varghese N."/>
            <person name="Submissions S."/>
        </authorList>
    </citation>
    <scope>NUCLEOTIDE SEQUENCE [LARGE SCALE GENOMIC DNA]</scope>
    <source>
        <strain evidence="11">DSM 173</strain>
    </source>
</reference>
<keyword evidence="11" id="KW-1185">Reference proteome</keyword>
<comment type="catalytic activity">
    <reaction evidence="7 8">
        <text>CMP + ATP = CDP + ADP</text>
        <dbReference type="Rhea" id="RHEA:11600"/>
        <dbReference type="ChEBI" id="CHEBI:30616"/>
        <dbReference type="ChEBI" id="CHEBI:58069"/>
        <dbReference type="ChEBI" id="CHEBI:60377"/>
        <dbReference type="ChEBI" id="CHEBI:456216"/>
        <dbReference type="EC" id="2.7.4.25"/>
    </reaction>
</comment>
<evidence type="ECO:0000256" key="3">
    <source>
        <dbReference type="ARBA" id="ARBA00022741"/>
    </source>
</evidence>
<feature type="binding site" evidence="8">
    <location>
        <begin position="13"/>
        <end position="21"/>
    </location>
    <ligand>
        <name>ATP</name>
        <dbReference type="ChEBI" id="CHEBI:30616"/>
    </ligand>
</feature>
<evidence type="ECO:0000313" key="11">
    <source>
        <dbReference type="Proteomes" id="UP000198672"/>
    </source>
</evidence>
<evidence type="ECO:0000256" key="4">
    <source>
        <dbReference type="ARBA" id="ARBA00022777"/>
    </source>
</evidence>
<dbReference type="GO" id="GO:0015949">
    <property type="term" value="P:nucleobase-containing small molecule interconversion"/>
    <property type="evidence" value="ECO:0007669"/>
    <property type="project" value="TreeGrafter"/>
</dbReference>
<dbReference type="GO" id="GO:0036430">
    <property type="term" value="F:CMP kinase activity"/>
    <property type="evidence" value="ECO:0007669"/>
    <property type="project" value="RHEA"/>
</dbReference>
<evidence type="ECO:0000256" key="5">
    <source>
        <dbReference type="ARBA" id="ARBA00022840"/>
    </source>
</evidence>
<dbReference type="GO" id="GO:0036431">
    <property type="term" value="F:dCMP kinase activity"/>
    <property type="evidence" value="ECO:0007669"/>
    <property type="project" value="InterPro"/>
</dbReference>
<dbReference type="InterPro" id="IPR027417">
    <property type="entry name" value="P-loop_NTPase"/>
</dbReference>
<dbReference type="NCBIfam" id="TIGR00017">
    <property type="entry name" value="cmk"/>
    <property type="match status" value="1"/>
</dbReference>
<evidence type="ECO:0000256" key="6">
    <source>
        <dbReference type="ARBA" id="ARBA00047615"/>
    </source>
</evidence>
<evidence type="ECO:0000256" key="2">
    <source>
        <dbReference type="ARBA" id="ARBA00022679"/>
    </source>
</evidence>
<dbReference type="SUPFAM" id="SSF52540">
    <property type="entry name" value="P-loop containing nucleoside triphosphate hydrolases"/>
    <property type="match status" value="1"/>
</dbReference>
<dbReference type="Proteomes" id="UP000198672">
    <property type="component" value="Unassembled WGS sequence"/>
</dbReference>
<dbReference type="Pfam" id="PF02224">
    <property type="entry name" value="Cytidylate_kin"/>
    <property type="match status" value="1"/>
</dbReference>
<sequence length="228" mass="24659">MNMPAISILTIDGPSGTGKGTLMQLLAEQLGWHTLDSGALYRVLGLAATRQGLELDAAEALTLLAAALPLAFNAGRVLLSDEDVSDAIRTEEAGMAASRVAAHPCVRSALLDWQRQFARAPGLVADGRDMGTVVFPHAQLKIFLDASPEIRAERRYKQLKEKGLNANLPQLIADIRERDARDRSRPVAPLCPADDAVCVDSTQMSRAEVLDCVLEEVRRVFPHAVARS</sequence>
<dbReference type="AlphaFoldDB" id="A0A1H3I9V7"/>
<comment type="subcellular location">
    <subcellularLocation>
        <location evidence="8">Cytoplasm</location>
    </subcellularLocation>
</comment>
<protein>
    <recommendedName>
        <fullName evidence="8">Cytidylate kinase</fullName>
        <shortName evidence="8">CK</shortName>
        <ecNumber evidence="8">2.7.4.25</ecNumber>
    </recommendedName>
    <alternativeName>
        <fullName evidence="8">Cytidine monophosphate kinase</fullName>
        <shortName evidence="8">CMP kinase</shortName>
    </alternativeName>
</protein>
<dbReference type="PANTHER" id="PTHR21299">
    <property type="entry name" value="CYTIDYLATE KINASE/PANTOATE-BETA-ALANINE LIGASE"/>
    <property type="match status" value="1"/>
</dbReference>
<accession>A0A1H3I9V7</accession>
<keyword evidence="2 8" id="KW-0808">Transferase</keyword>
<evidence type="ECO:0000259" key="9">
    <source>
        <dbReference type="Pfam" id="PF02224"/>
    </source>
</evidence>
<evidence type="ECO:0000313" key="10">
    <source>
        <dbReference type="EMBL" id="SDY24255.1"/>
    </source>
</evidence>
<keyword evidence="8" id="KW-0963">Cytoplasm</keyword>
<evidence type="ECO:0000256" key="1">
    <source>
        <dbReference type="ARBA" id="ARBA00009427"/>
    </source>
</evidence>
<dbReference type="InterPro" id="IPR011994">
    <property type="entry name" value="Cytidylate_kinase_dom"/>
</dbReference>
<evidence type="ECO:0000256" key="8">
    <source>
        <dbReference type="HAMAP-Rule" id="MF_00238"/>
    </source>
</evidence>
<dbReference type="InterPro" id="IPR003136">
    <property type="entry name" value="Cytidylate_kin"/>
</dbReference>
<evidence type="ECO:0000256" key="7">
    <source>
        <dbReference type="ARBA" id="ARBA00048478"/>
    </source>
</evidence>
<keyword evidence="5 8" id="KW-0067">ATP-binding</keyword>
<dbReference type="Gene3D" id="3.40.50.300">
    <property type="entry name" value="P-loop containing nucleotide triphosphate hydrolases"/>
    <property type="match status" value="1"/>
</dbReference>
<comment type="similarity">
    <text evidence="1 8">Belongs to the cytidylate kinase family. Type 1 subfamily.</text>
</comment>
<dbReference type="EMBL" id="FNOW01000041">
    <property type="protein sequence ID" value="SDY24255.1"/>
    <property type="molecule type" value="Genomic_DNA"/>
</dbReference>
<dbReference type="PANTHER" id="PTHR21299:SF2">
    <property type="entry name" value="CYTIDYLATE KINASE"/>
    <property type="match status" value="1"/>
</dbReference>
<gene>
    <name evidence="8" type="primary">cmk</name>
    <name evidence="10" type="ORF">SAMN05421644_14117</name>
</gene>
<feature type="domain" description="Cytidylate kinase" evidence="9">
    <location>
        <begin position="10"/>
        <end position="218"/>
    </location>
</feature>
<organism evidence="10 11">
    <name type="scientific">Allochromatium warmingii</name>
    <name type="common">Chromatium warmingii</name>
    <dbReference type="NCBI Taxonomy" id="61595"/>
    <lineage>
        <taxon>Bacteria</taxon>
        <taxon>Pseudomonadati</taxon>
        <taxon>Pseudomonadota</taxon>
        <taxon>Gammaproteobacteria</taxon>
        <taxon>Chromatiales</taxon>
        <taxon>Chromatiaceae</taxon>
        <taxon>Allochromatium</taxon>
    </lineage>
</organism>
<dbReference type="GO" id="GO:0006220">
    <property type="term" value="P:pyrimidine nucleotide metabolic process"/>
    <property type="evidence" value="ECO:0007669"/>
    <property type="project" value="UniProtKB-UniRule"/>
</dbReference>
<dbReference type="CDD" id="cd02020">
    <property type="entry name" value="CMPK"/>
    <property type="match status" value="1"/>
</dbReference>
<dbReference type="GO" id="GO:0005524">
    <property type="term" value="F:ATP binding"/>
    <property type="evidence" value="ECO:0007669"/>
    <property type="project" value="UniProtKB-UniRule"/>
</dbReference>
<dbReference type="GO" id="GO:0005829">
    <property type="term" value="C:cytosol"/>
    <property type="evidence" value="ECO:0007669"/>
    <property type="project" value="TreeGrafter"/>
</dbReference>
<proteinExistence type="inferred from homology"/>
<keyword evidence="4 8" id="KW-0418">Kinase</keyword>
<comment type="catalytic activity">
    <reaction evidence="6 8">
        <text>dCMP + ATP = dCDP + ADP</text>
        <dbReference type="Rhea" id="RHEA:25094"/>
        <dbReference type="ChEBI" id="CHEBI:30616"/>
        <dbReference type="ChEBI" id="CHEBI:57566"/>
        <dbReference type="ChEBI" id="CHEBI:58593"/>
        <dbReference type="ChEBI" id="CHEBI:456216"/>
        <dbReference type="EC" id="2.7.4.25"/>
    </reaction>
</comment>
<dbReference type="EC" id="2.7.4.25" evidence="8"/>
<dbReference type="STRING" id="61595.SAMN05421644_14117"/>